<feature type="region of interest" description="Disordered" evidence="1">
    <location>
        <begin position="624"/>
        <end position="646"/>
    </location>
</feature>
<sequence>MSPAASRPSGVSDPQKGDSLFESLSDEGPGASVLRYSSGFPAKPAFRGSQFSAEQWLQGRVKDSRIGGLWRVHDRLYDLEKFAQLHPGGRSWIELTRGMDITELFESSHPHLEKAQAVMRQFEYIPSERGGAKGDGRSLPPRQSPLTFQRDSFYDDLRKGVSGQLRKMDVERVKARSKLVSDVCLVLFLSSCWMAGYWRSLPMAVVGGFLLSCLATIAHNFFHQGDNWRMFCFDLLGASSFDFRISHVMSHHMYTNSSLDFEITMVEPSLHTLPAMPRPDWFRDVEQSVKWLPVEVKHILIQLLYFSVALPNGWISRWIRVKEGACSFQFAQLFPFFLWLWFFLANLASHSSPSFLICLSVCWSSLISFVSMWVSGSVVFMAVAMYAGQHHNSECWHEGDGEIVFTEGDGRENLKEGERVSRGPPSPTDFGIFQMAACRDTAEISFARGGVLQGEEREAAEGHRGLSPFEWFRLTVALCTFGDHTLHHLFPTIDAALFPALEAEVDRACAKAGIVWGDSAFGSQHPGTGCEKGKGKKGGRGYYGSRQRRPWISSQIQNGQLEMHIEQEGGKKKEETEGNKECMGPRRACQEGREDGAMSPSPVASAVSGIWVGREEDALHVQEVKKEKEKEGVHVAPKDKKEKEDEEEALRKRLGELKEWLVQVIREKEKRRHPLPHVVLIDAEIQKKMIDHLNPQKGHIDATAEEVTGGSHEGGMCSELERFLEEKVFARGVRLPRGRKAIRCRWVLTWKKKGGERVAKARLVVKGF</sequence>
<dbReference type="Pfam" id="PF00487">
    <property type="entry name" value="FA_desaturase"/>
    <property type="match status" value="1"/>
</dbReference>
<organism evidence="4">
    <name type="scientific">Chromera velia CCMP2878</name>
    <dbReference type="NCBI Taxonomy" id="1169474"/>
    <lineage>
        <taxon>Eukaryota</taxon>
        <taxon>Sar</taxon>
        <taxon>Alveolata</taxon>
        <taxon>Colpodellida</taxon>
        <taxon>Chromeraceae</taxon>
        <taxon>Chromera</taxon>
    </lineage>
</organism>
<evidence type="ECO:0000256" key="1">
    <source>
        <dbReference type="SAM" id="MobiDB-lite"/>
    </source>
</evidence>
<dbReference type="EMBL" id="CDMZ01004873">
    <property type="protein sequence ID" value="CEM51199.1"/>
    <property type="molecule type" value="Genomic_DNA"/>
</dbReference>
<gene>
    <name evidence="4" type="ORF">Cvel_1721</name>
</gene>
<dbReference type="PROSITE" id="PS50255">
    <property type="entry name" value="CYTOCHROME_B5_2"/>
    <property type="match status" value="1"/>
</dbReference>
<feature type="region of interest" description="Disordered" evidence="1">
    <location>
        <begin position="525"/>
        <end position="602"/>
    </location>
</feature>
<proteinExistence type="predicted"/>
<dbReference type="AlphaFoldDB" id="A0A0G4I2T4"/>
<dbReference type="Gene3D" id="3.10.120.10">
    <property type="entry name" value="Cytochrome b5-like heme/steroid binding domain"/>
    <property type="match status" value="1"/>
</dbReference>
<dbReference type="GO" id="GO:0006629">
    <property type="term" value="P:lipid metabolic process"/>
    <property type="evidence" value="ECO:0007669"/>
    <property type="project" value="InterPro"/>
</dbReference>
<reference evidence="4" key="1">
    <citation type="submission" date="2014-11" db="EMBL/GenBank/DDBJ databases">
        <authorList>
            <person name="Otto D Thomas"/>
            <person name="Naeem Raeece"/>
        </authorList>
    </citation>
    <scope>NUCLEOTIDE SEQUENCE</scope>
</reference>
<feature type="transmembrane region" description="Helical" evidence="2">
    <location>
        <begin position="355"/>
        <end position="388"/>
    </location>
</feature>
<evidence type="ECO:0000313" key="4">
    <source>
        <dbReference type="EMBL" id="CEM51199.1"/>
    </source>
</evidence>
<dbReference type="InterPro" id="IPR053100">
    <property type="entry name" value="Cytochrome_b5-related"/>
</dbReference>
<feature type="domain" description="Cytochrome b5 heme-binding" evidence="3">
    <location>
        <begin position="66"/>
        <end position="124"/>
    </location>
</feature>
<feature type="region of interest" description="Disordered" evidence="1">
    <location>
        <begin position="1"/>
        <end position="26"/>
    </location>
</feature>
<dbReference type="PANTHER" id="PTHR16740">
    <property type="entry name" value="CYTOCHROME B5-RELATED PROTEIN-RELATED"/>
    <property type="match status" value="1"/>
</dbReference>
<dbReference type="InterPro" id="IPR005804">
    <property type="entry name" value="FA_desaturase_dom"/>
</dbReference>
<feature type="compositionally biased region" description="Basic and acidic residues" evidence="1">
    <location>
        <begin position="563"/>
        <end position="596"/>
    </location>
</feature>
<dbReference type="SUPFAM" id="SSF55856">
    <property type="entry name" value="Cytochrome b5-like heme/steroid binding domain"/>
    <property type="match status" value="1"/>
</dbReference>
<keyword evidence="2" id="KW-0812">Transmembrane</keyword>
<evidence type="ECO:0000256" key="2">
    <source>
        <dbReference type="SAM" id="Phobius"/>
    </source>
</evidence>
<name>A0A0G4I2T4_9ALVE</name>
<evidence type="ECO:0000259" key="3">
    <source>
        <dbReference type="PROSITE" id="PS50255"/>
    </source>
</evidence>
<dbReference type="InterPro" id="IPR001199">
    <property type="entry name" value="Cyt_B5-like_heme/steroid-bd"/>
</dbReference>
<dbReference type="InterPro" id="IPR036400">
    <property type="entry name" value="Cyt_B5-like_heme/steroid_sf"/>
</dbReference>
<keyword evidence="2" id="KW-0472">Membrane</keyword>
<accession>A0A0G4I2T4</accession>
<dbReference type="PANTHER" id="PTHR16740:SF1">
    <property type="entry name" value="CYTOCHROME B5-RELATED PROTEIN-RELATED"/>
    <property type="match status" value="1"/>
</dbReference>
<dbReference type="VEuPathDB" id="CryptoDB:Cvel_1721"/>
<protein>
    <recommendedName>
        <fullName evidence="3">Cytochrome b5 heme-binding domain-containing protein</fullName>
    </recommendedName>
</protein>
<dbReference type="Pfam" id="PF00173">
    <property type="entry name" value="Cyt-b5"/>
    <property type="match status" value="1"/>
</dbReference>
<keyword evidence="2" id="KW-1133">Transmembrane helix</keyword>
<feature type="transmembrane region" description="Helical" evidence="2">
    <location>
        <begin position="328"/>
        <end position="348"/>
    </location>
</feature>